<dbReference type="InterPro" id="IPR003661">
    <property type="entry name" value="HisK_dim/P_dom"/>
</dbReference>
<accession>A0A6I4U462</accession>
<comment type="catalytic activity">
    <reaction evidence="1">
        <text>ATP + protein L-histidine = ADP + protein N-phospho-L-histidine.</text>
        <dbReference type="EC" id="2.7.13.3"/>
    </reaction>
</comment>
<feature type="compositionally biased region" description="Basic residues" evidence="10">
    <location>
        <begin position="49"/>
        <end position="62"/>
    </location>
</feature>
<dbReference type="AlphaFoldDB" id="A0A6I4U462"/>
<reference evidence="13 14" key="1">
    <citation type="submission" date="2019-12" db="EMBL/GenBank/DDBJ databases">
        <title>Genomic-based taxomic classification of the family Erythrobacteraceae.</title>
        <authorList>
            <person name="Xu L."/>
        </authorList>
    </citation>
    <scope>NUCLEOTIDE SEQUENCE [LARGE SCALE GENOMIC DNA]</scope>
    <source>
        <strain evidence="13 14">LMG 29519</strain>
    </source>
</reference>
<keyword evidence="4" id="KW-1003">Cell membrane</keyword>
<dbReference type="Pfam" id="PF02518">
    <property type="entry name" value="HATPase_c"/>
    <property type="match status" value="1"/>
</dbReference>
<dbReference type="OrthoDB" id="9804645at2"/>
<keyword evidence="9" id="KW-0067">ATP-binding</keyword>
<dbReference type="CDD" id="cd00075">
    <property type="entry name" value="HATPase"/>
    <property type="match status" value="1"/>
</dbReference>
<dbReference type="InterPro" id="IPR005467">
    <property type="entry name" value="His_kinase_dom"/>
</dbReference>
<dbReference type="GO" id="GO:0005886">
    <property type="term" value="C:plasma membrane"/>
    <property type="evidence" value="ECO:0007669"/>
    <property type="project" value="UniProtKB-SubCell"/>
</dbReference>
<dbReference type="PROSITE" id="PS50109">
    <property type="entry name" value="HIS_KIN"/>
    <property type="match status" value="1"/>
</dbReference>
<feature type="domain" description="Histidine kinase" evidence="12">
    <location>
        <begin position="246"/>
        <end position="443"/>
    </location>
</feature>
<dbReference type="Proteomes" id="UP000429229">
    <property type="component" value="Unassembled WGS sequence"/>
</dbReference>
<evidence type="ECO:0000313" key="13">
    <source>
        <dbReference type="EMBL" id="MXP10738.1"/>
    </source>
</evidence>
<sequence>MAAQAFNAALLYRGQVERQESSLANALAFRLLAPGPGAWRFEPSPGLRERRRAGRGNGRRSARMRDDNPIRANEPRATAIEDRLRDILRLQGYAPHELQVVRRGVDQDADALRFLAARARRQGADPDAVPDTLLLAVSRETATSQWRVVRVPEPPRTNGRAIAGLVVQTLILTLALFVVLFFVLRRITGPLAALTTRTREFAARPSETAALEPSGPSDVRALIEAHNALEARIAGLLDEKDVMLGAIGHDLKTPLAALRVRIESVGDDEQRTKMAAGVAELDRMLDDILSLARIGRPVDVPERLDLAALAASVVEEYEDRGKPVTLEAPARAVGAFRPTWIARALRNLIDNALRYGGSAHVSLVRDSDAVVLNVADEGPGIPEDRIAAMMEPFQRGEASRNRTTGGSGLGLTLARAIAEQHGGTLGLGNRPEGGLEARLRLPL</sequence>
<evidence type="ECO:0000256" key="5">
    <source>
        <dbReference type="ARBA" id="ARBA00022553"/>
    </source>
</evidence>
<evidence type="ECO:0000256" key="7">
    <source>
        <dbReference type="ARBA" id="ARBA00022741"/>
    </source>
</evidence>
<evidence type="ECO:0000256" key="2">
    <source>
        <dbReference type="ARBA" id="ARBA00004651"/>
    </source>
</evidence>
<dbReference type="PRINTS" id="PR00344">
    <property type="entry name" value="BCTRLSENSOR"/>
</dbReference>
<proteinExistence type="predicted"/>
<keyword evidence="8 13" id="KW-0418">Kinase</keyword>
<dbReference type="GO" id="GO:0000155">
    <property type="term" value="F:phosphorelay sensor kinase activity"/>
    <property type="evidence" value="ECO:0007669"/>
    <property type="project" value="InterPro"/>
</dbReference>
<dbReference type="EC" id="2.7.13.3" evidence="3"/>
<dbReference type="PANTHER" id="PTHR44936:SF10">
    <property type="entry name" value="SENSOR PROTEIN RSTB"/>
    <property type="match status" value="1"/>
</dbReference>
<evidence type="ECO:0000256" key="6">
    <source>
        <dbReference type="ARBA" id="ARBA00022679"/>
    </source>
</evidence>
<dbReference type="SMART" id="SM00387">
    <property type="entry name" value="HATPase_c"/>
    <property type="match status" value="1"/>
</dbReference>
<keyword evidence="7" id="KW-0547">Nucleotide-binding</keyword>
<dbReference type="InterPro" id="IPR004358">
    <property type="entry name" value="Sig_transdc_His_kin-like_C"/>
</dbReference>
<feature type="transmembrane region" description="Helical" evidence="11">
    <location>
        <begin position="161"/>
        <end position="184"/>
    </location>
</feature>
<evidence type="ECO:0000313" key="14">
    <source>
        <dbReference type="Proteomes" id="UP000429229"/>
    </source>
</evidence>
<keyword evidence="11" id="KW-0472">Membrane</keyword>
<keyword evidence="11" id="KW-0812">Transmembrane</keyword>
<evidence type="ECO:0000256" key="3">
    <source>
        <dbReference type="ARBA" id="ARBA00012438"/>
    </source>
</evidence>
<evidence type="ECO:0000256" key="11">
    <source>
        <dbReference type="SAM" id="Phobius"/>
    </source>
</evidence>
<name>A0A6I4U462_9SPHN</name>
<dbReference type="GO" id="GO:0005524">
    <property type="term" value="F:ATP binding"/>
    <property type="evidence" value="ECO:0007669"/>
    <property type="project" value="UniProtKB-KW"/>
</dbReference>
<keyword evidence="6" id="KW-0808">Transferase</keyword>
<dbReference type="Gene3D" id="1.10.287.130">
    <property type="match status" value="1"/>
</dbReference>
<dbReference type="EMBL" id="WTYR01000001">
    <property type="protein sequence ID" value="MXP10738.1"/>
    <property type="molecule type" value="Genomic_DNA"/>
</dbReference>
<dbReference type="Gene3D" id="3.30.565.10">
    <property type="entry name" value="Histidine kinase-like ATPase, C-terminal domain"/>
    <property type="match status" value="1"/>
</dbReference>
<evidence type="ECO:0000256" key="8">
    <source>
        <dbReference type="ARBA" id="ARBA00022777"/>
    </source>
</evidence>
<protein>
    <recommendedName>
        <fullName evidence="3">histidine kinase</fullName>
        <ecNumber evidence="3">2.7.13.3</ecNumber>
    </recommendedName>
</protein>
<evidence type="ECO:0000256" key="1">
    <source>
        <dbReference type="ARBA" id="ARBA00000085"/>
    </source>
</evidence>
<dbReference type="PANTHER" id="PTHR44936">
    <property type="entry name" value="SENSOR PROTEIN CREC"/>
    <property type="match status" value="1"/>
</dbReference>
<dbReference type="InterPro" id="IPR036890">
    <property type="entry name" value="HATPase_C_sf"/>
</dbReference>
<gene>
    <name evidence="13" type="ORF">GRI68_11165</name>
</gene>
<evidence type="ECO:0000259" key="12">
    <source>
        <dbReference type="PROSITE" id="PS50109"/>
    </source>
</evidence>
<keyword evidence="14" id="KW-1185">Reference proteome</keyword>
<comment type="caution">
    <text evidence="13">The sequence shown here is derived from an EMBL/GenBank/DDBJ whole genome shotgun (WGS) entry which is preliminary data.</text>
</comment>
<feature type="region of interest" description="Disordered" evidence="10">
    <location>
        <begin position="42"/>
        <end position="69"/>
    </location>
</feature>
<comment type="subcellular location">
    <subcellularLocation>
        <location evidence="2">Cell membrane</location>
        <topology evidence="2">Multi-pass membrane protein</topology>
    </subcellularLocation>
</comment>
<dbReference type="InterPro" id="IPR036097">
    <property type="entry name" value="HisK_dim/P_sf"/>
</dbReference>
<dbReference type="SUPFAM" id="SSF47384">
    <property type="entry name" value="Homodimeric domain of signal transducing histidine kinase"/>
    <property type="match status" value="1"/>
</dbReference>
<evidence type="ECO:0000256" key="4">
    <source>
        <dbReference type="ARBA" id="ARBA00022475"/>
    </source>
</evidence>
<dbReference type="CDD" id="cd00082">
    <property type="entry name" value="HisKA"/>
    <property type="match status" value="1"/>
</dbReference>
<organism evidence="13 14">
    <name type="scientific">Alteriqipengyuania halimionae</name>
    <dbReference type="NCBI Taxonomy" id="1926630"/>
    <lineage>
        <taxon>Bacteria</taxon>
        <taxon>Pseudomonadati</taxon>
        <taxon>Pseudomonadota</taxon>
        <taxon>Alphaproteobacteria</taxon>
        <taxon>Sphingomonadales</taxon>
        <taxon>Erythrobacteraceae</taxon>
        <taxon>Alteriqipengyuania</taxon>
    </lineage>
</organism>
<dbReference type="SMART" id="SM00388">
    <property type="entry name" value="HisKA"/>
    <property type="match status" value="1"/>
</dbReference>
<evidence type="ECO:0000256" key="10">
    <source>
        <dbReference type="SAM" id="MobiDB-lite"/>
    </source>
</evidence>
<dbReference type="InterPro" id="IPR003594">
    <property type="entry name" value="HATPase_dom"/>
</dbReference>
<keyword evidence="5" id="KW-0597">Phosphoprotein</keyword>
<dbReference type="SUPFAM" id="SSF55874">
    <property type="entry name" value="ATPase domain of HSP90 chaperone/DNA topoisomerase II/histidine kinase"/>
    <property type="match status" value="1"/>
</dbReference>
<keyword evidence="11" id="KW-1133">Transmembrane helix</keyword>
<evidence type="ECO:0000256" key="9">
    <source>
        <dbReference type="ARBA" id="ARBA00022840"/>
    </source>
</evidence>
<dbReference type="InterPro" id="IPR050980">
    <property type="entry name" value="2C_sensor_his_kinase"/>
</dbReference>